<evidence type="ECO:0008006" key="3">
    <source>
        <dbReference type="Google" id="ProtNLM"/>
    </source>
</evidence>
<comment type="caution">
    <text evidence="1">The sequence shown here is derived from an EMBL/GenBank/DDBJ whole genome shotgun (WGS) entry which is preliminary data.</text>
</comment>
<gene>
    <name evidence="1" type="ORF">JYU34_022733</name>
</gene>
<reference evidence="1 2" key="1">
    <citation type="submission" date="2021-06" db="EMBL/GenBank/DDBJ databases">
        <title>A haploid diamondback moth (Plutella xylostella L.) genome assembly resolves 31 chromosomes and identifies a diamide resistance mutation.</title>
        <authorList>
            <person name="Ward C.M."/>
            <person name="Perry K.D."/>
            <person name="Baker G."/>
            <person name="Powis K."/>
            <person name="Heckel D.G."/>
            <person name="Baxter S.W."/>
        </authorList>
    </citation>
    <scope>NUCLEOTIDE SEQUENCE [LARGE SCALE GENOMIC DNA]</scope>
    <source>
        <strain evidence="1 2">LV</strain>
        <tissue evidence="1">Single pupa</tissue>
    </source>
</reference>
<name>A0ABQ7PPG1_PLUXY</name>
<feature type="non-terminal residue" evidence="1">
    <location>
        <position position="1"/>
    </location>
</feature>
<dbReference type="Proteomes" id="UP000823941">
    <property type="component" value="Unassembled WGS sequence"/>
</dbReference>
<proteinExistence type="predicted"/>
<evidence type="ECO:0000313" key="1">
    <source>
        <dbReference type="EMBL" id="KAG7294884.1"/>
    </source>
</evidence>
<dbReference type="SUPFAM" id="SSF56801">
    <property type="entry name" value="Acetyl-CoA synthetase-like"/>
    <property type="match status" value="1"/>
</dbReference>
<accession>A0ABQ7PPG1</accession>
<evidence type="ECO:0000313" key="2">
    <source>
        <dbReference type="Proteomes" id="UP000823941"/>
    </source>
</evidence>
<sequence>NPALFTSSGIPAVLFDELLAESGSHSAEPPTDSEVLSEARSDSVAIVLYTSGSTGCLKVCGLIRID</sequence>
<dbReference type="Gene3D" id="3.40.50.980">
    <property type="match status" value="1"/>
</dbReference>
<feature type="non-terminal residue" evidence="1">
    <location>
        <position position="66"/>
    </location>
</feature>
<dbReference type="EMBL" id="JAHIBW010000099">
    <property type="protein sequence ID" value="KAG7294884.1"/>
    <property type="molecule type" value="Genomic_DNA"/>
</dbReference>
<protein>
    <recommendedName>
        <fullName evidence="3">AMP-dependent synthetase/ligase domain-containing protein</fullName>
    </recommendedName>
</protein>
<organism evidence="1 2">
    <name type="scientific">Plutella xylostella</name>
    <name type="common">Diamondback moth</name>
    <name type="synonym">Plutella maculipennis</name>
    <dbReference type="NCBI Taxonomy" id="51655"/>
    <lineage>
        <taxon>Eukaryota</taxon>
        <taxon>Metazoa</taxon>
        <taxon>Ecdysozoa</taxon>
        <taxon>Arthropoda</taxon>
        <taxon>Hexapoda</taxon>
        <taxon>Insecta</taxon>
        <taxon>Pterygota</taxon>
        <taxon>Neoptera</taxon>
        <taxon>Endopterygota</taxon>
        <taxon>Lepidoptera</taxon>
        <taxon>Glossata</taxon>
        <taxon>Ditrysia</taxon>
        <taxon>Yponomeutoidea</taxon>
        <taxon>Plutellidae</taxon>
        <taxon>Plutella</taxon>
    </lineage>
</organism>
<keyword evidence="2" id="KW-1185">Reference proteome</keyword>